<dbReference type="Pfam" id="PF01047">
    <property type="entry name" value="MarR"/>
    <property type="match status" value="1"/>
</dbReference>
<dbReference type="Gene3D" id="1.10.10.10">
    <property type="entry name" value="Winged helix-like DNA-binding domain superfamily/Winged helix DNA-binding domain"/>
    <property type="match status" value="1"/>
</dbReference>
<dbReference type="SUPFAM" id="SSF46785">
    <property type="entry name" value="Winged helix' DNA-binding domain"/>
    <property type="match status" value="1"/>
</dbReference>
<dbReference type="PROSITE" id="PS50995">
    <property type="entry name" value="HTH_MARR_2"/>
    <property type="match status" value="1"/>
</dbReference>
<dbReference type="InterPro" id="IPR036388">
    <property type="entry name" value="WH-like_DNA-bd_sf"/>
</dbReference>
<accession>A0ABV8X785</accession>
<evidence type="ECO:0000313" key="5">
    <source>
        <dbReference type="EMBL" id="MFC4410137.1"/>
    </source>
</evidence>
<evidence type="ECO:0000313" key="6">
    <source>
        <dbReference type="Proteomes" id="UP001595817"/>
    </source>
</evidence>
<gene>
    <name evidence="5" type="ORF">ACFOZY_06750</name>
</gene>
<proteinExistence type="predicted"/>
<comment type="caution">
    <text evidence="5">The sequence shown here is derived from an EMBL/GenBank/DDBJ whole genome shotgun (WGS) entry which is preliminary data.</text>
</comment>
<sequence length="151" mass="18007">MTGVISISAYHDFLRELVLLHRPFDHHLQQQLAKHGLFRAQWSVLYRLFHEKTSTIGELAKSQFVEKPTMTKIVNRLFEMEIVERIQSEDRREKRIQLTEHGQLIYSEVRQSIDQFEQKIVENISMEEQKEVIRIMSIVRSNLSNLEKEND</sequence>
<name>A0ABV8X785_9LACT</name>
<feature type="domain" description="HTH marR-type" evidence="4">
    <location>
        <begin position="10"/>
        <end position="141"/>
    </location>
</feature>
<dbReference type="RefSeq" id="WP_378153642.1">
    <property type="nucleotide sequence ID" value="NZ_JBHSEC010000007.1"/>
</dbReference>
<dbReference type="InterPro" id="IPR036390">
    <property type="entry name" value="WH_DNA-bd_sf"/>
</dbReference>
<dbReference type="PANTHER" id="PTHR42756">
    <property type="entry name" value="TRANSCRIPTIONAL REGULATOR, MARR"/>
    <property type="match status" value="1"/>
</dbReference>
<dbReference type="Proteomes" id="UP001595817">
    <property type="component" value="Unassembled WGS sequence"/>
</dbReference>
<evidence type="ECO:0000256" key="2">
    <source>
        <dbReference type="ARBA" id="ARBA00023125"/>
    </source>
</evidence>
<dbReference type="InterPro" id="IPR000835">
    <property type="entry name" value="HTH_MarR-typ"/>
</dbReference>
<evidence type="ECO:0000256" key="3">
    <source>
        <dbReference type="ARBA" id="ARBA00023163"/>
    </source>
</evidence>
<dbReference type="PRINTS" id="PR00598">
    <property type="entry name" value="HTHMARR"/>
</dbReference>
<keyword evidence="2" id="KW-0238">DNA-binding</keyword>
<keyword evidence="3" id="KW-0804">Transcription</keyword>
<keyword evidence="1" id="KW-0805">Transcription regulation</keyword>
<reference evidence="6" key="1">
    <citation type="journal article" date="2019" name="Int. J. Syst. Evol. Microbiol.">
        <title>The Global Catalogue of Microorganisms (GCM) 10K type strain sequencing project: providing services to taxonomists for standard genome sequencing and annotation.</title>
        <authorList>
            <consortium name="The Broad Institute Genomics Platform"/>
            <consortium name="The Broad Institute Genome Sequencing Center for Infectious Disease"/>
            <person name="Wu L."/>
            <person name="Ma J."/>
        </authorList>
    </citation>
    <scope>NUCLEOTIDE SEQUENCE [LARGE SCALE GENOMIC DNA]</scope>
    <source>
        <strain evidence="6">CCUG 59778</strain>
    </source>
</reference>
<dbReference type="EMBL" id="JBHSEC010000007">
    <property type="protein sequence ID" value="MFC4410137.1"/>
    <property type="molecule type" value="Genomic_DNA"/>
</dbReference>
<dbReference type="SMART" id="SM00347">
    <property type="entry name" value="HTH_MARR"/>
    <property type="match status" value="1"/>
</dbReference>
<protein>
    <submittedName>
        <fullName evidence="5">MarR family winged helix-turn-helix transcriptional regulator</fullName>
    </submittedName>
</protein>
<evidence type="ECO:0000256" key="1">
    <source>
        <dbReference type="ARBA" id="ARBA00023015"/>
    </source>
</evidence>
<evidence type="ECO:0000259" key="4">
    <source>
        <dbReference type="PROSITE" id="PS50995"/>
    </source>
</evidence>
<dbReference type="PANTHER" id="PTHR42756:SF1">
    <property type="entry name" value="TRANSCRIPTIONAL REPRESSOR OF EMRAB OPERON"/>
    <property type="match status" value="1"/>
</dbReference>
<organism evidence="5 6">
    <name type="scientific">Chungangia koreensis</name>
    <dbReference type="NCBI Taxonomy" id="752657"/>
    <lineage>
        <taxon>Bacteria</taxon>
        <taxon>Bacillati</taxon>
        <taxon>Bacillota</taxon>
        <taxon>Bacilli</taxon>
        <taxon>Lactobacillales</taxon>
        <taxon>Chungangia</taxon>
    </lineage>
</organism>
<keyword evidence="6" id="KW-1185">Reference proteome</keyword>